<dbReference type="EMBL" id="BARS01018374">
    <property type="protein sequence ID" value="GAF93744.1"/>
    <property type="molecule type" value="Genomic_DNA"/>
</dbReference>
<proteinExistence type="predicted"/>
<feature type="transmembrane region" description="Helical" evidence="1">
    <location>
        <begin position="16"/>
        <end position="36"/>
    </location>
</feature>
<keyword evidence="1" id="KW-0472">Membrane</keyword>
<name>X0TKG0_9ZZZZ</name>
<sequence>MRSVDEAKARKCPRTYLKWSFVVAGMVFAFFVYLVSSNVMTDASDLDVSEAGQTGAASSDTARNVILTEHINEEDDYEKPVCKRLEESGERY</sequence>
<reference evidence="2" key="1">
    <citation type="journal article" date="2014" name="Front. Microbiol.">
        <title>High frequency of phylogenetically diverse reductive dehalogenase-homologous genes in deep subseafloor sedimentary metagenomes.</title>
        <authorList>
            <person name="Kawai M."/>
            <person name="Futagami T."/>
            <person name="Toyoda A."/>
            <person name="Takaki Y."/>
            <person name="Nishi S."/>
            <person name="Hori S."/>
            <person name="Arai W."/>
            <person name="Tsubouchi T."/>
            <person name="Morono Y."/>
            <person name="Uchiyama I."/>
            <person name="Ito T."/>
            <person name="Fujiyama A."/>
            <person name="Inagaki F."/>
            <person name="Takami H."/>
        </authorList>
    </citation>
    <scope>NUCLEOTIDE SEQUENCE</scope>
    <source>
        <strain evidence="2">Expedition CK06-06</strain>
    </source>
</reference>
<accession>X0TKG0</accession>
<keyword evidence="1" id="KW-0812">Transmembrane</keyword>
<evidence type="ECO:0000313" key="2">
    <source>
        <dbReference type="EMBL" id="GAF93744.1"/>
    </source>
</evidence>
<organism evidence="2">
    <name type="scientific">marine sediment metagenome</name>
    <dbReference type="NCBI Taxonomy" id="412755"/>
    <lineage>
        <taxon>unclassified sequences</taxon>
        <taxon>metagenomes</taxon>
        <taxon>ecological metagenomes</taxon>
    </lineage>
</organism>
<keyword evidence="1" id="KW-1133">Transmembrane helix</keyword>
<evidence type="ECO:0000256" key="1">
    <source>
        <dbReference type="SAM" id="Phobius"/>
    </source>
</evidence>
<gene>
    <name evidence="2" type="ORF">S01H1_29899</name>
</gene>
<dbReference type="AlphaFoldDB" id="X0TKG0"/>
<protein>
    <submittedName>
        <fullName evidence="2">Uncharacterized protein</fullName>
    </submittedName>
</protein>
<comment type="caution">
    <text evidence="2">The sequence shown here is derived from an EMBL/GenBank/DDBJ whole genome shotgun (WGS) entry which is preliminary data.</text>
</comment>